<gene>
    <name evidence="1" type="ORF">KPL71_026667</name>
</gene>
<proteinExistence type="predicted"/>
<dbReference type="Proteomes" id="UP000829398">
    <property type="component" value="Chromosome 9"/>
</dbReference>
<organism evidence="1 2">
    <name type="scientific">Citrus sinensis</name>
    <name type="common">Sweet orange</name>
    <name type="synonym">Citrus aurantium var. sinensis</name>
    <dbReference type="NCBI Taxonomy" id="2711"/>
    <lineage>
        <taxon>Eukaryota</taxon>
        <taxon>Viridiplantae</taxon>
        <taxon>Streptophyta</taxon>
        <taxon>Embryophyta</taxon>
        <taxon>Tracheophyta</taxon>
        <taxon>Spermatophyta</taxon>
        <taxon>Magnoliopsida</taxon>
        <taxon>eudicotyledons</taxon>
        <taxon>Gunneridae</taxon>
        <taxon>Pentapetalae</taxon>
        <taxon>rosids</taxon>
        <taxon>malvids</taxon>
        <taxon>Sapindales</taxon>
        <taxon>Rutaceae</taxon>
        <taxon>Aurantioideae</taxon>
        <taxon>Citrus</taxon>
    </lineage>
</organism>
<comment type="caution">
    <text evidence="1">The sequence shown here is derived from an EMBL/GenBank/DDBJ whole genome shotgun (WGS) entry which is preliminary data.</text>
</comment>
<reference evidence="2" key="1">
    <citation type="journal article" date="2023" name="Hortic. Res.">
        <title>A chromosome-level phased genome enabling allele-level studies in sweet orange: a case study on citrus Huanglongbing tolerance.</title>
        <authorList>
            <person name="Wu B."/>
            <person name="Yu Q."/>
            <person name="Deng Z."/>
            <person name="Duan Y."/>
            <person name="Luo F."/>
            <person name="Gmitter F. Jr."/>
        </authorList>
    </citation>
    <scope>NUCLEOTIDE SEQUENCE [LARGE SCALE GENOMIC DNA]</scope>
    <source>
        <strain evidence="2">cv. Valencia</strain>
    </source>
</reference>
<dbReference type="EMBL" id="CM039178">
    <property type="protein sequence ID" value="KAH9680742.1"/>
    <property type="molecule type" value="Genomic_DNA"/>
</dbReference>
<sequence>MISKSTNKENDGQVGLDEEEVDNGPNKLRQGPKIENGNYKPEIQRLQELTEAEQDAREFLEAMYEDSSAGADRFSSKNMKNWVSDHCPIAFEVKERGSVVKHTTGKRVKTGMSLVPMSLHLVRKDFFKFAGASRKEATDSRPKVFDCYAEASRQIFNFDKSSMFFSRKIAEGQVAVIKDTFKLNVVTRGKEILINAAAQAVPAYAMSVFKLPKGLYDEIQRAYMMIFKGLQQSFGRVQKMTNKAFIGQGNGKNVLVYKDNWLPRLDTFKPISSRTLLEDTAVADLMNIENQWDEDKLNQHFVYEDIEMILKIPIPQENS</sequence>
<keyword evidence="2" id="KW-1185">Reference proteome</keyword>
<name>A0ACB8I0X9_CITSI</name>
<accession>A0ACB8I0X9</accession>
<evidence type="ECO:0000313" key="2">
    <source>
        <dbReference type="Proteomes" id="UP000829398"/>
    </source>
</evidence>
<evidence type="ECO:0000313" key="1">
    <source>
        <dbReference type="EMBL" id="KAH9680742.1"/>
    </source>
</evidence>
<protein>
    <submittedName>
        <fullName evidence="1">Uncharacterized protein</fullName>
    </submittedName>
</protein>